<accession>A0A4Y2P4K8</accession>
<gene>
    <name evidence="1" type="ORF">AVEN_163065_1</name>
</gene>
<reference evidence="1 2" key="1">
    <citation type="journal article" date="2019" name="Sci. Rep.">
        <title>Orb-weaving spider Araneus ventricosus genome elucidates the spidroin gene catalogue.</title>
        <authorList>
            <person name="Kono N."/>
            <person name="Nakamura H."/>
            <person name="Ohtoshi R."/>
            <person name="Moran D.A.P."/>
            <person name="Shinohara A."/>
            <person name="Yoshida Y."/>
            <person name="Fujiwara M."/>
            <person name="Mori M."/>
            <person name="Tomita M."/>
            <person name="Arakawa K."/>
        </authorList>
    </citation>
    <scope>NUCLEOTIDE SEQUENCE [LARGE SCALE GENOMIC DNA]</scope>
</reference>
<protein>
    <submittedName>
        <fullName evidence="1">Uncharacterized protein</fullName>
    </submittedName>
</protein>
<dbReference type="EMBL" id="BGPR01010223">
    <property type="protein sequence ID" value="GBN44946.1"/>
    <property type="molecule type" value="Genomic_DNA"/>
</dbReference>
<proteinExistence type="predicted"/>
<organism evidence="1 2">
    <name type="scientific">Araneus ventricosus</name>
    <name type="common">Orbweaver spider</name>
    <name type="synonym">Epeira ventricosa</name>
    <dbReference type="NCBI Taxonomy" id="182803"/>
    <lineage>
        <taxon>Eukaryota</taxon>
        <taxon>Metazoa</taxon>
        <taxon>Ecdysozoa</taxon>
        <taxon>Arthropoda</taxon>
        <taxon>Chelicerata</taxon>
        <taxon>Arachnida</taxon>
        <taxon>Araneae</taxon>
        <taxon>Araneomorphae</taxon>
        <taxon>Entelegynae</taxon>
        <taxon>Araneoidea</taxon>
        <taxon>Araneidae</taxon>
        <taxon>Araneus</taxon>
    </lineage>
</organism>
<evidence type="ECO:0000313" key="1">
    <source>
        <dbReference type="EMBL" id="GBN44946.1"/>
    </source>
</evidence>
<comment type="caution">
    <text evidence="1">The sequence shown here is derived from an EMBL/GenBank/DDBJ whole genome shotgun (WGS) entry which is preliminary data.</text>
</comment>
<name>A0A4Y2P4K8_ARAVE</name>
<evidence type="ECO:0000313" key="2">
    <source>
        <dbReference type="Proteomes" id="UP000499080"/>
    </source>
</evidence>
<dbReference type="Proteomes" id="UP000499080">
    <property type="component" value="Unassembled WGS sequence"/>
</dbReference>
<keyword evidence="2" id="KW-1185">Reference proteome</keyword>
<dbReference type="AlphaFoldDB" id="A0A4Y2P4K8"/>
<sequence length="84" mass="9805">MDDNTMVKEMTKTTTKKCQITETCEARRRLGNERDTAKEKLSQWHTGVKRSEKSIKPSCLNWDTLDESPHFKPSLRKHLLITSE</sequence>